<evidence type="ECO:0000256" key="1">
    <source>
        <dbReference type="SAM" id="MobiDB-lite"/>
    </source>
</evidence>
<name>A0A8H6LV56_9AGAR</name>
<proteinExistence type="predicted"/>
<evidence type="ECO:0000313" key="2">
    <source>
        <dbReference type="EMBL" id="KAF6745068.1"/>
    </source>
</evidence>
<keyword evidence="3" id="KW-1185">Reference proteome</keyword>
<protein>
    <recommendedName>
        <fullName evidence="4">Retrotransposon gag domain-containing protein</fullName>
    </recommendedName>
</protein>
<reference evidence="2 3" key="1">
    <citation type="submission" date="2020-07" db="EMBL/GenBank/DDBJ databases">
        <title>Comparative genomics of pyrophilous fungi reveals a link between fire events and developmental genes.</title>
        <authorList>
            <consortium name="DOE Joint Genome Institute"/>
            <person name="Steindorff A.S."/>
            <person name="Carver A."/>
            <person name="Calhoun S."/>
            <person name="Stillman K."/>
            <person name="Liu H."/>
            <person name="Lipzen A."/>
            <person name="Pangilinan J."/>
            <person name="Labutti K."/>
            <person name="Bruns T.D."/>
            <person name="Grigoriev I.V."/>
        </authorList>
    </citation>
    <scope>NUCLEOTIDE SEQUENCE [LARGE SCALE GENOMIC DNA]</scope>
    <source>
        <strain evidence="2 3">CBS 144469</strain>
    </source>
</reference>
<comment type="caution">
    <text evidence="2">The sequence shown here is derived from an EMBL/GenBank/DDBJ whole genome shotgun (WGS) entry which is preliminary data.</text>
</comment>
<dbReference type="Proteomes" id="UP000521943">
    <property type="component" value="Unassembled WGS sequence"/>
</dbReference>
<dbReference type="AlphaFoldDB" id="A0A8H6LV56"/>
<sequence length="512" mass="56940">MLRREYGDLKWAPNSYSPQAKPPIRRETYMNLSFSGMSNPNALHRPSPTSFWCRILTSITSTRQRIQPLSPRAASQPSSPTTLSLYANKTASTFTLLSSLRRSTNTHVGPINLWIDTPKPRATRAAVLENSITLVPLDHNLGTIRRRRRQPTSDSDDEVSDLEPFDSSIFEFPHRRINRSLPRPTIFRSVPLTTPTPPLMSNKIIHPFAGPLTANGLKVWLGQCEDGFDNYQDTHKGAELGVKTRIRLTGASLAELQMAEWWSVGRKEYLELATWEMFVQKLKDRFLPVDWKTDVLEKFYGCMQGKRDFRVFAAELVQCCGALPSGTISTTIIKYHLLFFAHPQLYLRMRALQGFDIASTSQTPDQLIALMAAQWDSLVADSAARGVRSLSLASQSSSTTTTIPLRTSINPAPSSSSPSGPPRLTEEEKTALANGCWNCRKKPGEPDWTPHTRNTCPGNPDIGARPGRDYVAPSPGDRTVVAAAMGYRSESPPPVDEDTDDDGIPWGESDDE</sequence>
<organism evidence="2 3">
    <name type="scientific">Ephemerocybe angulata</name>
    <dbReference type="NCBI Taxonomy" id="980116"/>
    <lineage>
        <taxon>Eukaryota</taxon>
        <taxon>Fungi</taxon>
        <taxon>Dikarya</taxon>
        <taxon>Basidiomycota</taxon>
        <taxon>Agaricomycotina</taxon>
        <taxon>Agaricomycetes</taxon>
        <taxon>Agaricomycetidae</taxon>
        <taxon>Agaricales</taxon>
        <taxon>Agaricineae</taxon>
        <taxon>Psathyrellaceae</taxon>
        <taxon>Ephemerocybe</taxon>
    </lineage>
</organism>
<evidence type="ECO:0000313" key="3">
    <source>
        <dbReference type="Proteomes" id="UP000521943"/>
    </source>
</evidence>
<feature type="compositionally biased region" description="Acidic residues" evidence="1">
    <location>
        <begin position="495"/>
        <end position="512"/>
    </location>
</feature>
<feature type="region of interest" description="Disordered" evidence="1">
    <location>
        <begin position="400"/>
        <end position="429"/>
    </location>
</feature>
<feature type="region of interest" description="Disordered" evidence="1">
    <location>
        <begin position="443"/>
        <end position="512"/>
    </location>
</feature>
<dbReference type="OrthoDB" id="4742101at2759"/>
<gene>
    <name evidence="2" type="ORF">DFP72DRAFT_1051553</name>
</gene>
<accession>A0A8H6LV56</accession>
<evidence type="ECO:0008006" key="4">
    <source>
        <dbReference type="Google" id="ProtNLM"/>
    </source>
</evidence>
<dbReference type="EMBL" id="JACGCI010000110">
    <property type="protein sequence ID" value="KAF6745068.1"/>
    <property type="molecule type" value="Genomic_DNA"/>
</dbReference>